<feature type="region of interest" description="Disordered" evidence="1">
    <location>
        <begin position="292"/>
        <end position="315"/>
    </location>
</feature>
<reference evidence="2 3" key="1">
    <citation type="journal article" date="2012" name="Genome Biol.">
        <title>Genome and low-iron response of an oceanic diatom adapted to chronic iron limitation.</title>
        <authorList>
            <person name="Lommer M."/>
            <person name="Specht M."/>
            <person name="Roy A.S."/>
            <person name="Kraemer L."/>
            <person name="Andreson R."/>
            <person name="Gutowska M.A."/>
            <person name="Wolf J."/>
            <person name="Bergner S.V."/>
            <person name="Schilhabel M.B."/>
            <person name="Klostermeier U.C."/>
            <person name="Beiko R.G."/>
            <person name="Rosenstiel P."/>
            <person name="Hippler M."/>
            <person name="Laroche J."/>
        </authorList>
    </citation>
    <scope>NUCLEOTIDE SEQUENCE [LARGE SCALE GENOMIC DNA]</scope>
    <source>
        <strain evidence="2 3">CCMP1005</strain>
    </source>
</reference>
<feature type="compositionally biased region" description="Low complexity" evidence="1">
    <location>
        <begin position="7"/>
        <end position="16"/>
    </location>
</feature>
<dbReference type="InterPro" id="IPR050792">
    <property type="entry name" value="ADP-ribosylglycohydrolase"/>
</dbReference>
<dbReference type="PANTHER" id="PTHR16222:SF34">
    <property type="entry name" value="ADP-RIBOSYLGLYCOHYDROLASE"/>
    <property type="match status" value="1"/>
</dbReference>
<dbReference type="Proteomes" id="UP000266841">
    <property type="component" value="Unassembled WGS sequence"/>
</dbReference>
<organism evidence="2 3">
    <name type="scientific">Thalassiosira oceanica</name>
    <name type="common">Marine diatom</name>
    <dbReference type="NCBI Taxonomy" id="159749"/>
    <lineage>
        <taxon>Eukaryota</taxon>
        <taxon>Sar</taxon>
        <taxon>Stramenopiles</taxon>
        <taxon>Ochrophyta</taxon>
        <taxon>Bacillariophyta</taxon>
        <taxon>Coscinodiscophyceae</taxon>
        <taxon>Thalassiosirophycidae</taxon>
        <taxon>Thalassiosirales</taxon>
        <taxon>Thalassiosiraceae</taxon>
        <taxon>Thalassiosira</taxon>
    </lineage>
</organism>
<proteinExistence type="predicted"/>
<dbReference type="EMBL" id="AGNL01040099">
    <property type="protein sequence ID" value="EJK52290.1"/>
    <property type="molecule type" value="Genomic_DNA"/>
</dbReference>
<feature type="region of interest" description="Disordered" evidence="1">
    <location>
        <begin position="354"/>
        <end position="373"/>
    </location>
</feature>
<gene>
    <name evidence="2" type="ORF">THAOC_28453</name>
</gene>
<comment type="caution">
    <text evidence="2">The sequence shown here is derived from an EMBL/GenBank/DDBJ whole genome shotgun (WGS) entry which is preliminary data.</text>
</comment>
<evidence type="ECO:0000313" key="2">
    <source>
        <dbReference type="EMBL" id="EJK52290.1"/>
    </source>
</evidence>
<accession>K0RGC3</accession>
<dbReference type="InterPro" id="IPR005502">
    <property type="entry name" value="Ribosyl_crysJ1"/>
</dbReference>
<feature type="region of interest" description="Disordered" evidence="1">
    <location>
        <begin position="710"/>
        <end position="729"/>
    </location>
</feature>
<sequence length="1571" mass="169074">MDPASQSAASLELGDAGLEEEEYEARPDGAETRPLVRGADPDEEVYPTSAGGRYSSRPLPPRGRPANNPDRSSSAARGGPPEDAASVSAAPSGLDALSNESILAAATGFGNGISRVLFTARASAGTAAETPGGVPAPGGGRNRGGEASPQRQDPSDGSKKRLLLLMGTLTVALLGAVLAKDSALLYEEGVEGGEVSGVFRNFRRQGPKGAEESQGAAGEKPVHSNVPDVSGYLPKGEVNVTDYILPGTESAPPLSAARGRPYTPVLNHFQFRDPDGPYAGRWGRFDLEDPDPEWRGKMRPQADFSKAPNRDVDNGDFPEGSWQSDEAYMAAFLTEAKKAGQPEHRGCLRGVRRGTARGRDGVNDPLPQGGGWTTRRSADDIARRHIHHVMTGDTFKLVLGGHSAAAGHGAGFNQSHVIEAGHVLEPVFAHLGVEFRAYNFAQGGMGTAQQARFRVSLTSSPFYIFHVLSPSLGRIGDGNTGSGWDGPAGEGDGLDHVGLEHDREAGVLQQFLHEAGAHRELFPFFLIRTSTASFLEMCKICPPVDAQHFHDVAGASVAGAGQGWTPMTTSDEQAKTVPWAAQYLVCGREMGGTCKAHEYTAGCWVDRKDYDGYEPAVPQGAIVGGQAAWHPGNRVHKRKGRMTALVVLRTLQYALDRWEEFGREDGFPIKEERWHVTDYYESVREKAKDVPGCWGGWKIGQKRMLHEVEGGHEGEADDGGPGRDLLEDDELGLGGDWPARLCNIPMQGRTLWGPRHNPMETSLLSIMRPNRYGERDPAPTNGYMDGPCYQPPDLAYRASWVVPPSFLDGVEVRMYYVLSCGSLRSFTQPPGFTLSSGISSSGICPPPSLHDKNPEAQAPLIGYSRRLDGEGGGQVSGPPSLRGEASSDAVARRGGDGRRSLREEQVAGVHPRPLGVPRGESPLPTGAADDGTTGRRLDAIEPGLGLGVKWGRTGVCDGSSHHWCDKKCDSNCLMGGAQDNRGMVCFDGTSGWLVFDVKGVKHGFIGGRMEPWHKPNEIPEMGITNGWTEENNGGDGNYGKSGGARRLVEERSRRAVREGVERMEEEIARDIEAEGDISRRRLGGGQSCGLTGNDYTFEFAINGSVVTWDKAKFCEHFTRLNYNLDVIKFMDDPDKTGDFEVAMRMAGNTKEVIAGDAAQVGVQWCRLQAASVSSGCSTPRYASHPSFPGARVPRRNALYGMFAGDALAAPTHWYYGGIRQIKADYGPRGITGYTKPKSELSGSILNKSDPNGGGRMSHLSRQENVNIIGDVINHGKLAYWAPGKSIHYHATLQAGEPTLEMQIGRVLMRSIVANGGRFNEEHFRNAYVKFMMREGSHNDTYASTCHRMFFANLVFAKLDPRDCPDDDGHNVETVDGLVLPTITALAETARHLSPGGTLSGEDVHRIRQASARTAAVTRKSKMLESVAEVWSTLVADSLIASPSSDHREMQPAIVDVARKLGFAAPRSSGKDTMSACYLSQSLPPVLDMLMKYTPKNDVYSALLANANRGGENVHSGAVLGSILGARAGDEGIPSSLKDGLYQAEEIRAEIDSFVKIVARAGKPGNGTENEL</sequence>
<keyword evidence="3" id="KW-1185">Reference proteome</keyword>
<dbReference type="Pfam" id="PF03747">
    <property type="entry name" value="ADP_ribosyl_GH"/>
    <property type="match status" value="1"/>
</dbReference>
<feature type="region of interest" description="Disordered" evidence="1">
    <location>
        <begin position="1"/>
        <end position="91"/>
    </location>
</feature>
<feature type="region of interest" description="Disordered" evidence="1">
    <location>
        <begin position="205"/>
        <end position="230"/>
    </location>
</feature>
<feature type="region of interest" description="Disordered" evidence="1">
    <location>
        <begin position="864"/>
        <end position="935"/>
    </location>
</feature>
<name>K0RGC3_THAOC</name>
<dbReference type="Gene3D" id="1.10.4080.10">
    <property type="entry name" value="ADP-ribosylation/Crystallin J1"/>
    <property type="match status" value="1"/>
</dbReference>
<dbReference type="InterPro" id="IPR036705">
    <property type="entry name" value="Ribosyl_crysJ1_sf"/>
</dbReference>
<feature type="region of interest" description="Disordered" evidence="1">
    <location>
        <begin position="126"/>
        <end position="158"/>
    </location>
</feature>
<feature type="compositionally biased region" description="Basic and acidic residues" evidence="1">
    <location>
        <begin position="710"/>
        <end position="725"/>
    </location>
</feature>
<evidence type="ECO:0000256" key="1">
    <source>
        <dbReference type="SAM" id="MobiDB-lite"/>
    </source>
</evidence>
<feature type="compositionally biased region" description="Basic and acidic residues" evidence="1">
    <location>
        <begin position="890"/>
        <end position="905"/>
    </location>
</feature>
<dbReference type="eggNOG" id="ENOG502SIHS">
    <property type="taxonomic scope" value="Eukaryota"/>
</dbReference>
<dbReference type="OrthoDB" id="524326at2759"/>
<evidence type="ECO:0000313" key="3">
    <source>
        <dbReference type="Proteomes" id="UP000266841"/>
    </source>
</evidence>
<dbReference type="SUPFAM" id="SSF101478">
    <property type="entry name" value="ADP-ribosylglycohydrolase"/>
    <property type="match status" value="1"/>
</dbReference>
<dbReference type="PANTHER" id="PTHR16222">
    <property type="entry name" value="ADP-RIBOSYLGLYCOHYDROLASE"/>
    <property type="match status" value="1"/>
</dbReference>
<protein>
    <submittedName>
        <fullName evidence="2">Uncharacterized protein</fullName>
    </submittedName>
</protein>